<feature type="region of interest" description="Disordered" evidence="2">
    <location>
        <begin position="293"/>
        <end position="318"/>
    </location>
</feature>
<protein>
    <submittedName>
        <fullName evidence="3">Uncharacterized protein</fullName>
    </submittedName>
</protein>
<evidence type="ECO:0000313" key="3">
    <source>
        <dbReference type="EMBL" id="EEC44842.1"/>
    </source>
</evidence>
<dbReference type="KEGG" id="pti:PHATRDRAFT_39520"/>
<dbReference type="EMBL" id="CM000622">
    <property type="protein sequence ID" value="EEC44842.1"/>
    <property type="molecule type" value="Genomic_DNA"/>
</dbReference>
<feature type="coiled-coil region" evidence="1">
    <location>
        <begin position="243"/>
        <end position="277"/>
    </location>
</feature>
<keyword evidence="4" id="KW-1185">Reference proteome</keyword>
<proteinExistence type="predicted"/>
<gene>
    <name evidence="3" type="ORF">PHATRDRAFT_39520</name>
</gene>
<dbReference type="InParanoid" id="B7G8W1"/>
<dbReference type="PaxDb" id="2850-Phatr39520"/>
<organism evidence="3 4">
    <name type="scientific">Phaeodactylum tricornutum (strain CCAP 1055/1)</name>
    <dbReference type="NCBI Taxonomy" id="556484"/>
    <lineage>
        <taxon>Eukaryota</taxon>
        <taxon>Sar</taxon>
        <taxon>Stramenopiles</taxon>
        <taxon>Ochrophyta</taxon>
        <taxon>Bacillariophyta</taxon>
        <taxon>Bacillariophyceae</taxon>
        <taxon>Bacillariophycidae</taxon>
        <taxon>Naviculales</taxon>
        <taxon>Phaeodactylaceae</taxon>
        <taxon>Phaeodactylum</taxon>
    </lineage>
</organism>
<evidence type="ECO:0000256" key="2">
    <source>
        <dbReference type="SAM" id="MobiDB-lite"/>
    </source>
</evidence>
<name>B7G8W1_PHATC</name>
<dbReference type="eggNOG" id="ENOG502SZX5">
    <property type="taxonomic scope" value="Eukaryota"/>
</dbReference>
<dbReference type="RefSeq" id="XP_002183660.1">
    <property type="nucleotide sequence ID" value="XM_002183624.1"/>
</dbReference>
<keyword evidence="1" id="KW-0175">Coiled coil</keyword>
<dbReference type="GeneID" id="7195350"/>
<evidence type="ECO:0000313" key="4">
    <source>
        <dbReference type="Proteomes" id="UP000000759"/>
    </source>
</evidence>
<dbReference type="AlphaFoldDB" id="B7G8W1"/>
<sequence>MSSSLQGANATSNGAMALLQKFAALNNHIEEIRRQQNSVLREIDSVQQQLVDVGEDREKMCEKTDEAGKSLIQLEQRTKDALDSQLQVEKGHSEALLTNQVCARRLEAARQDTLESQQAFLERTRNFRHSCRRLQLRAQHMGIQHASLRAWIAAKGETISGTDLVGDQRHQTYGSRYRNSKFDIRDPDSWGLEVVQGDEELHELFLKYESKKSDLDLAQKNREIARIAWQEQLTNADTRRDRRTRLEEQLRRIEGDNDALESQMRELEWQTARVRETATVPELLKSTVQLISRSTNSTKTQQSSAAVTPTTGCRSTTGLSSRVAFHRTNPYANTGKNQYKNRISSTDSNVISTPEIRLPALHSEASDFRDSASASIGRRGRRLGGSEFGLSMEIVGEPSITSMNYKKATDTCFNDPHISLPADDSLKRTIASLQDSDGEDFSYMPFTKKSNQPL</sequence>
<dbReference type="HOGENOM" id="CLU_603375_0_0_1"/>
<accession>B7G8W1</accession>
<dbReference type="Proteomes" id="UP000000759">
    <property type="component" value="Chromosome 20"/>
</dbReference>
<reference evidence="4" key="2">
    <citation type="submission" date="2008-08" db="EMBL/GenBank/DDBJ databases">
        <authorList>
            <consortium name="Diatom Consortium"/>
            <person name="Grigoriev I."/>
            <person name="Grimwood J."/>
            <person name="Kuo A."/>
            <person name="Otillar R.P."/>
            <person name="Salamov A."/>
            <person name="Detter J.C."/>
            <person name="Lindquist E."/>
            <person name="Shapiro H."/>
            <person name="Lucas S."/>
            <person name="Glavina del Rio T."/>
            <person name="Pitluck S."/>
            <person name="Rokhsar D."/>
            <person name="Bowler C."/>
        </authorList>
    </citation>
    <scope>GENOME REANNOTATION</scope>
    <source>
        <strain evidence="4">CCAP 1055/1</strain>
    </source>
</reference>
<evidence type="ECO:0000256" key="1">
    <source>
        <dbReference type="SAM" id="Coils"/>
    </source>
</evidence>
<reference evidence="3 4" key="1">
    <citation type="journal article" date="2008" name="Nature">
        <title>The Phaeodactylum genome reveals the evolutionary history of diatom genomes.</title>
        <authorList>
            <person name="Bowler C."/>
            <person name="Allen A.E."/>
            <person name="Badger J.H."/>
            <person name="Grimwood J."/>
            <person name="Jabbari K."/>
            <person name="Kuo A."/>
            <person name="Maheswari U."/>
            <person name="Martens C."/>
            <person name="Maumus F."/>
            <person name="Otillar R.P."/>
            <person name="Rayko E."/>
            <person name="Salamov A."/>
            <person name="Vandepoele K."/>
            <person name="Beszteri B."/>
            <person name="Gruber A."/>
            <person name="Heijde M."/>
            <person name="Katinka M."/>
            <person name="Mock T."/>
            <person name="Valentin K."/>
            <person name="Verret F."/>
            <person name="Berges J.A."/>
            <person name="Brownlee C."/>
            <person name="Cadoret J.P."/>
            <person name="Chiovitti A."/>
            <person name="Choi C.J."/>
            <person name="Coesel S."/>
            <person name="De Martino A."/>
            <person name="Detter J.C."/>
            <person name="Durkin C."/>
            <person name="Falciatore A."/>
            <person name="Fournet J."/>
            <person name="Haruta M."/>
            <person name="Huysman M.J."/>
            <person name="Jenkins B.D."/>
            <person name="Jiroutova K."/>
            <person name="Jorgensen R.E."/>
            <person name="Joubert Y."/>
            <person name="Kaplan A."/>
            <person name="Kroger N."/>
            <person name="Kroth P.G."/>
            <person name="La Roche J."/>
            <person name="Lindquist E."/>
            <person name="Lommer M."/>
            <person name="Martin-Jezequel V."/>
            <person name="Lopez P.J."/>
            <person name="Lucas S."/>
            <person name="Mangogna M."/>
            <person name="McGinnis K."/>
            <person name="Medlin L.K."/>
            <person name="Montsant A."/>
            <person name="Oudot-Le Secq M.P."/>
            <person name="Napoli C."/>
            <person name="Obornik M."/>
            <person name="Parker M.S."/>
            <person name="Petit J.L."/>
            <person name="Porcel B.M."/>
            <person name="Poulsen N."/>
            <person name="Robison M."/>
            <person name="Rychlewski L."/>
            <person name="Rynearson T.A."/>
            <person name="Schmutz J."/>
            <person name="Shapiro H."/>
            <person name="Siaut M."/>
            <person name="Stanley M."/>
            <person name="Sussman M.R."/>
            <person name="Taylor A.R."/>
            <person name="Vardi A."/>
            <person name="von Dassow P."/>
            <person name="Vyverman W."/>
            <person name="Willis A."/>
            <person name="Wyrwicz L.S."/>
            <person name="Rokhsar D.S."/>
            <person name="Weissenbach J."/>
            <person name="Armbrust E.V."/>
            <person name="Green B.R."/>
            <person name="Van de Peer Y."/>
            <person name="Grigoriev I.V."/>
        </authorList>
    </citation>
    <scope>NUCLEOTIDE SEQUENCE [LARGE SCALE GENOMIC DNA]</scope>
    <source>
        <strain evidence="3 4">CCAP 1055/1</strain>
    </source>
</reference>
<feature type="coiled-coil region" evidence="1">
    <location>
        <begin position="15"/>
        <end position="49"/>
    </location>
</feature>